<feature type="binding site" evidence="5">
    <location>
        <begin position="121"/>
        <end position="125"/>
    </location>
    <ligand>
        <name>S-adenosyl-L-methionine</name>
        <dbReference type="ChEBI" id="CHEBI:59789"/>
    </ligand>
</feature>
<comment type="catalytic activity">
    <reaction evidence="4 5">
        <text>L-glutaminyl-[peptide chain release factor] + S-adenosyl-L-methionine = N(5)-methyl-L-glutaminyl-[peptide chain release factor] + S-adenosyl-L-homocysteine + H(+)</text>
        <dbReference type="Rhea" id="RHEA:42896"/>
        <dbReference type="Rhea" id="RHEA-COMP:10271"/>
        <dbReference type="Rhea" id="RHEA-COMP:10272"/>
        <dbReference type="ChEBI" id="CHEBI:15378"/>
        <dbReference type="ChEBI" id="CHEBI:30011"/>
        <dbReference type="ChEBI" id="CHEBI:57856"/>
        <dbReference type="ChEBI" id="CHEBI:59789"/>
        <dbReference type="ChEBI" id="CHEBI:61891"/>
        <dbReference type="EC" id="2.1.1.297"/>
    </reaction>
</comment>
<feature type="domain" description="Release factor glutamine methyltransferase N-terminal" evidence="7">
    <location>
        <begin position="8"/>
        <end position="76"/>
    </location>
</feature>
<reference evidence="8 9" key="1">
    <citation type="submission" date="2018-06" db="EMBL/GenBank/DDBJ databases">
        <authorList>
            <consortium name="Pathogen Informatics"/>
            <person name="Doyle S."/>
        </authorList>
    </citation>
    <scope>NUCLEOTIDE SEQUENCE [LARGE SCALE GENOMIC DNA]</scope>
    <source>
        <strain evidence="8 9">NCTC13315</strain>
    </source>
</reference>
<dbReference type="Gene3D" id="1.10.8.10">
    <property type="entry name" value="DNA helicase RuvA subunit, C-terminal domain"/>
    <property type="match status" value="1"/>
</dbReference>
<dbReference type="InterPro" id="IPR019874">
    <property type="entry name" value="RF_methyltr_PrmC"/>
</dbReference>
<dbReference type="InterPro" id="IPR029063">
    <property type="entry name" value="SAM-dependent_MTases_sf"/>
</dbReference>
<dbReference type="GO" id="GO:0102559">
    <property type="term" value="F:peptide chain release factor N(5)-glutamine methyltransferase activity"/>
    <property type="evidence" value="ECO:0007669"/>
    <property type="project" value="UniProtKB-EC"/>
</dbReference>
<dbReference type="GO" id="GO:0032259">
    <property type="term" value="P:methylation"/>
    <property type="evidence" value="ECO:0007669"/>
    <property type="project" value="UniProtKB-KW"/>
</dbReference>
<evidence type="ECO:0000313" key="8">
    <source>
        <dbReference type="EMBL" id="STX29474.1"/>
    </source>
</evidence>
<dbReference type="PANTHER" id="PTHR18895">
    <property type="entry name" value="HEMK METHYLTRANSFERASE"/>
    <property type="match status" value="1"/>
</dbReference>
<dbReference type="Proteomes" id="UP000254968">
    <property type="component" value="Unassembled WGS sequence"/>
</dbReference>
<dbReference type="AlphaFoldDB" id="A0A378IAX6"/>
<dbReference type="InterPro" id="IPR050320">
    <property type="entry name" value="N5-glutamine_MTase"/>
</dbReference>
<dbReference type="InterPro" id="IPR002052">
    <property type="entry name" value="DNA_methylase_N6_adenine_CS"/>
</dbReference>
<keyword evidence="2 5" id="KW-0808">Transferase</keyword>
<feature type="domain" description="Methyltransferase small" evidence="6">
    <location>
        <begin position="107"/>
        <end position="196"/>
    </location>
</feature>
<evidence type="ECO:0000256" key="2">
    <source>
        <dbReference type="ARBA" id="ARBA00022679"/>
    </source>
</evidence>
<feature type="binding site" evidence="5">
    <location>
        <position position="188"/>
    </location>
    <ligand>
        <name>S-adenosyl-L-methionine</name>
        <dbReference type="ChEBI" id="CHEBI:59789"/>
    </ligand>
</feature>
<dbReference type="GO" id="GO:0003676">
    <property type="term" value="F:nucleic acid binding"/>
    <property type="evidence" value="ECO:0007669"/>
    <property type="project" value="InterPro"/>
</dbReference>
<sequence>MSNIKYSLELATRQLEEYIHDGARTDAEILLAHVIGKTRTYIYTHPEKELTKDEFKLFQRLVARRSLGVPVAYIIGTREFWSLPLKVNEETLIPRPETELLVEITLNLLNPCSNARILDLGTGSGAIAIALAKERPDWQITACDCSQGALETAKQNTQLLELHNIQLCYSNWFSEIKEPKTFHAIVSNPPYIAANDPHLTSGDARFEPQLALMGGVNGLGALEHIIQHSLARLEPNGLLLIEHGFDQKSAVASMLNNYGYQDVQCWQDLQGHDRVSVGKRLN</sequence>
<feature type="binding site" evidence="5">
    <location>
        <position position="144"/>
    </location>
    <ligand>
        <name>S-adenosyl-L-methionine</name>
        <dbReference type="ChEBI" id="CHEBI:59789"/>
    </ligand>
</feature>
<name>A0A378IAX6_9GAMM</name>
<dbReference type="PANTHER" id="PTHR18895:SF74">
    <property type="entry name" value="MTRF1L RELEASE FACTOR GLUTAMINE METHYLTRANSFERASE"/>
    <property type="match status" value="1"/>
</dbReference>
<comment type="function">
    <text evidence="5">Methylates the class 1 translation termination release factors RF1/PrfA and RF2/PrfB on the glutamine residue of the universally conserved GGQ motif.</text>
</comment>
<dbReference type="SUPFAM" id="SSF53335">
    <property type="entry name" value="S-adenosyl-L-methionine-dependent methyltransferases"/>
    <property type="match status" value="1"/>
</dbReference>
<evidence type="ECO:0000256" key="4">
    <source>
        <dbReference type="ARBA" id="ARBA00048391"/>
    </source>
</evidence>
<organism evidence="8 9">
    <name type="scientific">Legionella beliardensis</name>
    <dbReference type="NCBI Taxonomy" id="91822"/>
    <lineage>
        <taxon>Bacteria</taxon>
        <taxon>Pseudomonadati</taxon>
        <taxon>Pseudomonadota</taxon>
        <taxon>Gammaproteobacteria</taxon>
        <taxon>Legionellales</taxon>
        <taxon>Legionellaceae</taxon>
        <taxon>Legionella</taxon>
    </lineage>
</organism>
<dbReference type="InterPro" id="IPR004556">
    <property type="entry name" value="HemK-like"/>
</dbReference>
<dbReference type="InterPro" id="IPR007848">
    <property type="entry name" value="Small_mtfrase_dom"/>
</dbReference>
<proteinExistence type="inferred from homology"/>
<keyword evidence="1 5" id="KW-0489">Methyltransferase</keyword>
<evidence type="ECO:0000259" key="6">
    <source>
        <dbReference type="Pfam" id="PF05175"/>
    </source>
</evidence>
<evidence type="ECO:0000259" key="7">
    <source>
        <dbReference type="Pfam" id="PF17827"/>
    </source>
</evidence>
<dbReference type="OrthoDB" id="9800643at2"/>
<dbReference type="HAMAP" id="MF_02126">
    <property type="entry name" value="RF_methyltr_PrmC"/>
    <property type="match status" value="1"/>
</dbReference>
<feature type="binding site" evidence="5">
    <location>
        <position position="172"/>
    </location>
    <ligand>
        <name>S-adenosyl-L-methionine</name>
        <dbReference type="ChEBI" id="CHEBI:59789"/>
    </ligand>
</feature>
<dbReference type="CDD" id="cd02440">
    <property type="entry name" value="AdoMet_MTases"/>
    <property type="match status" value="1"/>
</dbReference>
<keyword evidence="9" id="KW-1185">Reference proteome</keyword>
<dbReference type="EMBL" id="UGNV01000001">
    <property type="protein sequence ID" value="STX29474.1"/>
    <property type="molecule type" value="Genomic_DNA"/>
</dbReference>
<comment type="similarity">
    <text evidence="5">Belongs to the protein N5-glutamine methyltransferase family. PrmC subfamily.</text>
</comment>
<dbReference type="EC" id="2.1.1.297" evidence="5"/>
<dbReference type="NCBIfam" id="TIGR00536">
    <property type="entry name" value="hemK_fam"/>
    <property type="match status" value="1"/>
</dbReference>
<dbReference type="InterPro" id="IPR040758">
    <property type="entry name" value="PrmC_N"/>
</dbReference>
<protein>
    <recommendedName>
        <fullName evidence="5">Release factor glutamine methyltransferase</fullName>
        <shortName evidence="5">RF MTase</shortName>
        <ecNumber evidence="5">2.1.1.297</ecNumber>
    </recommendedName>
    <alternativeName>
        <fullName evidence="5">N5-glutamine methyltransferase PrmC</fullName>
    </alternativeName>
    <alternativeName>
        <fullName evidence="5">Protein-(glutamine-N5) MTase PrmC</fullName>
    </alternativeName>
    <alternativeName>
        <fullName evidence="5">Protein-glutamine N-methyltransferase PrmC</fullName>
    </alternativeName>
</protein>
<keyword evidence="3 5" id="KW-0949">S-adenosyl-L-methionine</keyword>
<dbReference type="PROSITE" id="PS00092">
    <property type="entry name" value="N6_MTASE"/>
    <property type="match status" value="1"/>
</dbReference>
<evidence type="ECO:0000256" key="3">
    <source>
        <dbReference type="ARBA" id="ARBA00022691"/>
    </source>
</evidence>
<evidence type="ECO:0000256" key="1">
    <source>
        <dbReference type="ARBA" id="ARBA00022603"/>
    </source>
</evidence>
<accession>A0A378IAX6</accession>
<dbReference type="RefSeq" id="WP_115303143.1">
    <property type="nucleotide sequence ID" value="NZ_CAAAHO010000002.1"/>
</dbReference>
<evidence type="ECO:0000256" key="5">
    <source>
        <dbReference type="HAMAP-Rule" id="MF_02126"/>
    </source>
</evidence>
<feature type="binding site" evidence="5">
    <location>
        <begin position="188"/>
        <end position="191"/>
    </location>
    <ligand>
        <name>substrate</name>
    </ligand>
</feature>
<gene>
    <name evidence="8" type="primary">hemK</name>
    <name evidence="5" type="synonym">prmC</name>
    <name evidence="8" type="ORF">NCTC13315_02017</name>
</gene>
<dbReference type="NCBIfam" id="TIGR03534">
    <property type="entry name" value="RF_mod_PrmC"/>
    <property type="match status" value="1"/>
</dbReference>
<dbReference type="FunFam" id="3.40.50.150:FF:000053">
    <property type="entry name" value="Release factor glutamine methyltransferase"/>
    <property type="match status" value="1"/>
</dbReference>
<dbReference type="Pfam" id="PF17827">
    <property type="entry name" value="PrmC_N"/>
    <property type="match status" value="1"/>
</dbReference>
<dbReference type="Pfam" id="PF05175">
    <property type="entry name" value="MTS"/>
    <property type="match status" value="1"/>
</dbReference>
<dbReference type="Gene3D" id="3.40.50.150">
    <property type="entry name" value="Vaccinia Virus protein VP39"/>
    <property type="match status" value="1"/>
</dbReference>
<evidence type="ECO:0000313" key="9">
    <source>
        <dbReference type="Proteomes" id="UP000254968"/>
    </source>
</evidence>